<protein>
    <submittedName>
        <fullName evidence="1">Uncharacterized protein</fullName>
    </submittedName>
</protein>
<proteinExistence type="predicted"/>
<dbReference type="Gramene" id="Solyc04g051073.1.1">
    <property type="protein sequence ID" value="Solyc04g051073.1.1"/>
    <property type="gene ID" value="Solyc04g051073.1"/>
</dbReference>
<dbReference type="InParanoid" id="A0A3Q7G544"/>
<dbReference type="Proteomes" id="UP000004994">
    <property type="component" value="Chromosome 4"/>
</dbReference>
<accession>A0A3Q7G544</accession>
<reference evidence="1" key="2">
    <citation type="submission" date="2019-01" db="UniProtKB">
        <authorList>
            <consortium name="EnsemblPlants"/>
        </authorList>
    </citation>
    <scope>IDENTIFICATION</scope>
    <source>
        <strain evidence="1">cv. Heinz 1706</strain>
    </source>
</reference>
<evidence type="ECO:0000313" key="2">
    <source>
        <dbReference type="Proteomes" id="UP000004994"/>
    </source>
</evidence>
<dbReference type="EnsemblPlants" id="Solyc04g051073.1.1">
    <property type="protein sequence ID" value="Solyc04g051073.1.1"/>
    <property type="gene ID" value="Solyc04g051073.1"/>
</dbReference>
<reference evidence="1" key="1">
    <citation type="journal article" date="2012" name="Nature">
        <title>The tomato genome sequence provides insights into fleshy fruit evolution.</title>
        <authorList>
            <consortium name="Tomato Genome Consortium"/>
        </authorList>
    </citation>
    <scope>NUCLEOTIDE SEQUENCE [LARGE SCALE GENOMIC DNA]</scope>
    <source>
        <strain evidence="1">cv. Heinz 1706</strain>
    </source>
</reference>
<sequence>MWKKRKMARKTGEVLTCQGNEKSVMLRKNVTLKATLGATGVAPQLQPPPEMYPHPPPWMSCTPPYMTKRLG</sequence>
<keyword evidence="2" id="KW-1185">Reference proteome</keyword>
<organism evidence="1">
    <name type="scientific">Solanum lycopersicum</name>
    <name type="common">Tomato</name>
    <name type="synonym">Lycopersicon esculentum</name>
    <dbReference type="NCBI Taxonomy" id="4081"/>
    <lineage>
        <taxon>Eukaryota</taxon>
        <taxon>Viridiplantae</taxon>
        <taxon>Streptophyta</taxon>
        <taxon>Embryophyta</taxon>
        <taxon>Tracheophyta</taxon>
        <taxon>Spermatophyta</taxon>
        <taxon>Magnoliopsida</taxon>
        <taxon>eudicotyledons</taxon>
        <taxon>Gunneridae</taxon>
        <taxon>Pentapetalae</taxon>
        <taxon>asterids</taxon>
        <taxon>lamiids</taxon>
        <taxon>Solanales</taxon>
        <taxon>Solanaceae</taxon>
        <taxon>Solanoideae</taxon>
        <taxon>Solaneae</taxon>
        <taxon>Solanum</taxon>
        <taxon>Solanum subgen. Lycopersicon</taxon>
    </lineage>
</organism>
<dbReference type="AlphaFoldDB" id="A0A3Q7G544"/>
<name>A0A3Q7G544_SOLLC</name>
<evidence type="ECO:0000313" key="1">
    <source>
        <dbReference type="EnsemblPlants" id="Solyc04g051073.1.1"/>
    </source>
</evidence>